<name>A0A9K3NAR7_HELAN</name>
<reference evidence="2" key="1">
    <citation type="journal article" date="2017" name="Nature">
        <title>The sunflower genome provides insights into oil metabolism, flowering and Asterid evolution.</title>
        <authorList>
            <person name="Badouin H."/>
            <person name="Gouzy J."/>
            <person name="Grassa C.J."/>
            <person name="Murat F."/>
            <person name="Staton S.E."/>
            <person name="Cottret L."/>
            <person name="Lelandais-Briere C."/>
            <person name="Owens G.L."/>
            <person name="Carrere S."/>
            <person name="Mayjonade B."/>
            <person name="Legrand L."/>
            <person name="Gill N."/>
            <person name="Kane N.C."/>
            <person name="Bowers J.E."/>
            <person name="Hubner S."/>
            <person name="Bellec A."/>
            <person name="Berard A."/>
            <person name="Berges H."/>
            <person name="Blanchet N."/>
            <person name="Boniface M.C."/>
            <person name="Brunel D."/>
            <person name="Catrice O."/>
            <person name="Chaidir N."/>
            <person name="Claudel C."/>
            <person name="Donnadieu C."/>
            <person name="Faraut T."/>
            <person name="Fievet G."/>
            <person name="Helmstetter N."/>
            <person name="King M."/>
            <person name="Knapp S.J."/>
            <person name="Lai Z."/>
            <person name="Le Paslier M.C."/>
            <person name="Lippi Y."/>
            <person name="Lorenzon L."/>
            <person name="Mandel J.R."/>
            <person name="Marage G."/>
            <person name="Marchand G."/>
            <person name="Marquand E."/>
            <person name="Bret-Mestries E."/>
            <person name="Morien E."/>
            <person name="Nambeesan S."/>
            <person name="Nguyen T."/>
            <person name="Pegot-Espagnet P."/>
            <person name="Pouilly N."/>
            <person name="Raftis F."/>
            <person name="Sallet E."/>
            <person name="Schiex T."/>
            <person name="Thomas J."/>
            <person name="Vandecasteele C."/>
            <person name="Vares D."/>
            <person name="Vear F."/>
            <person name="Vautrin S."/>
            <person name="Crespi M."/>
            <person name="Mangin B."/>
            <person name="Burke J.M."/>
            <person name="Salse J."/>
            <person name="Munos S."/>
            <person name="Vincourt P."/>
            <person name="Rieseberg L.H."/>
            <person name="Langlade N.B."/>
        </authorList>
    </citation>
    <scope>NUCLEOTIDE SEQUENCE</scope>
    <source>
        <tissue evidence="2">Leaves</tissue>
    </source>
</reference>
<organism evidence="2 3">
    <name type="scientific">Helianthus annuus</name>
    <name type="common">Common sunflower</name>
    <dbReference type="NCBI Taxonomy" id="4232"/>
    <lineage>
        <taxon>Eukaryota</taxon>
        <taxon>Viridiplantae</taxon>
        <taxon>Streptophyta</taxon>
        <taxon>Embryophyta</taxon>
        <taxon>Tracheophyta</taxon>
        <taxon>Spermatophyta</taxon>
        <taxon>Magnoliopsida</taxon>
        <taxon>eudicotyledons</taxon>
        <taxon>Gunneridae</taxon>
        <taxon>Pentapetalae</taxon>
        <taxon>asterids</taxon>
        <taxon>campanulids</taxon>
        <taxon>Asterales</taxon>
        <taxon>Asteraceae</taxon>
        <taxon>Asteroideae</taxon>
        <taxon>Heliantheae alliance</taxon>
        <taxon>Heliantheae</taxon>
        <taxon>Helianthus</taxon>
    </lineage>
</organism>
<accession>A0A9K3NAR7</accession>
<feature type="chain" id="PRO_5039941430" evidence="1">
    <location>
        <begin position="26"/>
        <end position="99"/>
    </location>
</feature>
<feature type="signal peptide" evidence="1">
    <location>
        <begin position="1"/>
        <end position="25"/>
    </location>
</feature>
<sequence>MVDLIFCEFFLYLWCFLLVVKRESGYTGVLLQLNSYSSVGGGGKVKLGEWCEPRLKAEADQWLWWCIRFLKTFLVILLRFIIKLRSSSNFLLDMFFLIM</sequence>
<evidence type="ECO:0000313" key="3">
    <source>
        <dbReference type="Proteomes" id="UP000215914"/>
    </source>
</evidence>
<proteinExistence type="predicted"/>
<comment type="caution">
    <text evidence="2">The sequence shown here is derived from an EMBL/GenBank/DDBJ whole genome shotgun (WGS) entry which is preliminary data.</text>
</comment>
<keyword evidence="1" id="KW-0732">Signal</keyword>
<evidence type="ECO:0000313" key="2">
    <source>
        <dbReference type="EMBL" id="KAF5793294.1"/>
    </source>
</evidence>
<evidence type="ECO:0000256" key="1">
    <source>
        <dbReference type="SAM" id="SignalP"/>
    </source>
</evidence>
<dbReference type="Gramene" id="mRNA:HanXRQr2_Chr09g0415841">
    <property type="protein sequence ID" value="CDS:HanXRQr2_Chr09g0415841.1"/>
    <property type="gene ID" value="HanXRQr2_Chr09g0415841"/>
</dbReference>
<keyword evidence="3" id="KW-1185">Reference proteome</keyword>
<reference evidence="2" key="2">
    <citation type="submission" date="2020-06" db="EMBL/GenBank/DDBJ databases">
        <title>Helianthus annuus Genome sequencing and assembly Release 2.</title>
        <authorList>
            <person name="Gouzy J."/>
            <person name="Langlade N."/>
            <person name="Munos S."/>
        </authorList>
    </citation>
    <scope>NUCLEOTIDE SEQUENCE</scope>
    <source>
        <tissue evidence="2">Leaves</tissue>
    </source>
</reference>
<protein>
    <submittedName>
        <fullName evidence="2">Uncharacterized protein</fullName>
    </submittedName>
</protein>
<gene>
    <name evidence="2" type="ORF">HanXRQr2_Chr09g0415841</name>
</gene>
<dbReference type="Proteomes" id="UP000215914">
    <property type="component" value="Unassembled WGS sequence"/>
</dbReference>
<dbReference type="AlphaFoldDB" id="A0A9K3NAR7"/>
<dbReference type="EMBL" id="MNCJ02000324">
    <property type="protein sequence ID" value="KAF5793294.1"/>
    <property type="molecule type" value="Genomic_DNA"/>
</dbReference>